<evidence type="ECO:0000313" key="1">
    <source>
        <dbReference type="EMBL" id="CAB4752120.1"/>
    </source>
</evidence>
<protein>
    <submittedName>
        <fullName evidence="1">Unannotated protein</fullName>
    </submittedName>
</protein>
<proteinExistence type="predicted"/>
<accession>A0A6J6TWQ3</accession>
<name>A0A6J6TWQ3_9ZZZZ</name>
<gene>
    <name evidence="1" type="ORF">UFOPK2754_01869</name>
</gene>
<dbReference type="PROSITE" id="PS51257">
    <property type="entry name" value="PROKAR_LIPOPROTEIN"/>
    <property type="match status" value="1"/>
</dbReference>
<reference evidence="1" key="1">
    <citation type="submission" date="2020-05" db="EMBL/GenBank/DDBJ databases">
        <authorList>
            <person name="Chiriac C."/>
            <person name="Salcher M."/>
            <person name="Ghai R."/>
            <person name="Kavagutti S V."/>
        </authorList>
    </citation>
    <scope>NUCLEOTIDE SEQUENCE</scope>
</reference>
<dbReference type="EMBL" id="CAEZYR010000068">
    <property type="protein sequence ID" value="CAB4752120.1"/>
    <property type="molecule type" value="Genomic_DNA"/>
</dbReference>
<sequence>MVRWLVAVALVGSIAVTGCGSSGSTTTTAVKAAVKAAAASGAAASGAAASSAAASSAAAGSNAPVVACKIVTKADVQAVFGGTVSEGVPGKFPEYCDFTLTGTLKSGTAVGVMGATVNVWWINTPLDNSNKILNAAATTVPELGVAFYNPNGRVLLVAYHGGSLYYQDGGACGSDASCQAALVALAKATKSR</sequence>
<dbReference type="AlphaFoldDB" id="A0A6J6TWQ3"/>
<organism evidence="1">
    <name type="scientific">freshwater metagenome</name>
    <dbReference type="NCBI Taxonomy" id="449393"/>
    <lineage>
        <taxon>unclassified sequences</taxon>
        <taxon>metagenomes</taxon>
        <taxon>ecological metagenomes</taxon>
    </lineage>
</organism>